<dbReference type="InterPro" id="IPR036388">
    <property type="entry name" value="WH-like_DNA-bd_sf"/>
</dbReference>
<proteinExistence type="predicted"/>
<organism evidence="1">
    <name type="scientific">marine sediment metagenome</name>
    <dbReference type="NCBI Taxonomy" id="412755"/>
    <lineage>
        <taxon>unclassified sequences</taxon>
        <taxon>metagenomes</taxon>
        <taxon>ecological metagenomes</taxon>
    </lineage>
</organism>
<reference evidence="1" key="1">
    <citation type="journal article" date="2015" name="Nature">
        <title>Complex archaea that bridge the gap between prokaryotes and eukaryotes.</title>
        <authorList>
            <person name="Spang A."/>
            <person name="Saw J.H."/>
            <person name="Jorgensen S.L."/>
            <person name="Zaremba-Niedzwiedzka K."/>
            <person name="Martijn J."/>
            <person name="Lind A.E."/>
            <person name="van Eijk R."/>
            <person name="Schleper C."/>
            <person name="Guy L."/>
            <person name="Ettema T.J."/>
        </authorList>
    </citation>
    <scope>NUCLEOTIDE SEQUENCE</scope>
</reference>
<evidence type="ECO:0008006" key="2">
    <source>
        <dbReference type="Google" id="ProtNLM"/>
    </source>
</evidence>
<gene>
    <name evidence="1" type="ORF">LCGC14_0864780</name>
</gene>
<dbReference type="Gene3D" id="1.10.10.10">
    <property type="entry name" value="Winged helix-like DNA-binding domain superfamily/Winged helix DNA-binding domain"/>
    <property type="match status" value="1"/>
</dbReference>
<name>A0A0F9RR12_9ZZZZ</name>
<evidence type="ECO:0000313" key="1">
    <source>
        <dbReference type="EMBL" id="KKN27426.1"/>
    </source>
</evidence>
<comment type="caution">
    <text evidence="1">The sequence shown here is derived from an EMBL/GenBank/DDBJ whole genome shotgun (WGS) entry which is preliminary data.</text>
</comment>
<dbReference type="SUPFAM" id="SSF46785">
    <property type="entry name" value="Winged helix' DNA-binding domain"/>
    <property type="match status" value="1"/>
</dbReference>
<accession>A0A0F9RR12</accession>
<dbReference type="InterPro" id="IPR036390">
    <property type="entry name" value="WH_DNA-bd_sf"/>
</dbReference>
<sequence length="90" mass="10031">MIKDEVDKLIIEELLTRPRQMTGELITSIAQDTPGIHGEFVGIRLARLQEDGLVTSVSAERGVVWEATSAGETTLRHTDFAEEEFVEEAF</sequence>
<protein>
    <recommendedName>
        <fullName evidence="2">ArsR family transcriptional regulator</fullName>
    </recommendedName>
</protein>
<dbReference type="AlphaFoldDB" id="A0A0F9RR12"/>
<dbReference type="EMBL" id="LAZR01002638">
    <property type="protein sequence ID" value="KKN27426.1"/>
    <property type="molecule type" value="Genomic_DNA"/>
</dbReference>